<evidence type="ECO:0000313" key="6">
    <source>
        <dbReference type="Proteomes" id="UP001224682"/>
    </source>
</evidence>
<comment type="caution">
    <text evidence="5">The sequence shown here is derived from an EMBL/GenBank/DDBJ whole genome shotgun (WGS) entry which is preliminary data.</text>
</comment>
<dbReference type="RefSeq" id="WP_307022391.1">
    <property type="nucleotide sequence ID" value="NZ_JAUSUI010000010.1"/>
</dbReference>
<dbReference type="Gene3D" id="3.40.50.720">
    <property type="entry name" value="NAD(P)-binding Rossmann-like Domain"/>
    <property type="match status" value="1"/>
</dbReference>
<keyword evidence="1" id="KW-0560">Oxidoreductase</keyword>
<sequence length="302" mass="31481">MISRGVDVPVIGFLGLGALGAPIARRLAGARSIVAFDPAPARLSGLATGIEHLDSPKDVADRADIVFACLVEERHHRDALFGGNGVLHGQRCKHYVHLGTSGSPFIEELDRRLSAGGIATVDAPVTGGPPKARAGELTTIVSGVTGSVAFVREAMSRYSSKIVVAGDKPGRAQTLKLVNNAIALTNLVAACEAMVIGAKAGIPADTMLDVINSGSGQNSATLGKLPHHILPRSFDFGATLAVVIKDLELFLAEPAACAATLTDTCRSALQAFRRAKDEGVEIDDLTAVVRPMERRAGIELGR</sequence>
<gene>
    <name evidence="5" type="ORF">J2S75_003906</name>
</gene>
<keyword evidence="6" id="KW-1185">Reference proteome</keyword>
<evidence type="ECO:0000313" key="5">
    <source>
        <dbReference type="EMBL" id="MDQ0304856.1"/>
    </source>
</evidence>
<evidence type="ECO:0000259" key="4">
    <source>
        <dbReference type="Pfam" id="PF14833"/>
    </source>
</evidence>
<dbReference type="SUPFAM" id="SSF48179">
    <property type="entry name" value="6-phosphogluconate dehydrogenase C-terminal domain-like"/>
    <property type="match status" value="1"/>
</dbReference>
<dbReference type="Gene3D" id="1.10.1040.10">
    <property type="entry name" value="N-(1-d-carboxylethyl)-l-norvaline Dehydrogenase, domain 2"/>
    <property type="match status" value="1"/>
</dbReference>
<dbReference type="InterPro" id="IPR008927">
    <property type="entry name" value="6-PGluconate_DH-like_C_sf"/>
</dbReference>
<dbReference type="PANTHER" id="PTHR43060:SF15">
    <property type="entry name" value="3-HYDROXYISOBUTYRATE DEHYDROGENASE-LIKE 1, MITOCHONDRIAL-RELATED"/>
    <property type="match status" value="1"/>
</dbReference>
<evidence type="ECO:0000256" key="2">
    <source>
        <dbReference type="ARBA" id="ARBA00023027"/>
    </source>
</evidence>
<dbReference type="InterPro" id="IPR036291">
    <property type="entry name" value="NAD(P)-bd_dom_sf"/>
</dbReference>
<evidence type="ECO:0000259" key="3">
    <source>
        <dbReference type="Pfam" id="PF03446"/>
    </source>
</evidence>
<organism evidence="5 6">
    <name type="scientific">Ancylobacter polymorphus</name>
    <dbReference type="NCBI Taxonomy" id="223390"/>
    <lineage>
        <taxon>Bacteria</taxon>
        <taxon>Pseudomonadati</taxon>
        <taxon>Pseudomonadota</taxon>
        <taxon>Alphaproteobacteria</taxon>
        <taxon>Hyphomicrobiales</taxon>
        <taxon>Xanthobacteraceae</taxon>
        <taxon>Ancylobacter</taxon>
    </lineage>
</organism>
<dbReference type="InterPro" id="IPR015815">
    <property type="entry name" value="HIBADH-related"/>
</dbReference>
<dbReference type="PIRSF" id="PIRSF000103">
    <property type="entry name" value="HIBADH"/>
    <property type="match status" value="1"/>
</dbReference>
<proteinExistence type="predicted"/>
<dbReference type="Pfam" id="PF03446">
    <property type="entry name" value="NAD_binding_2"/>
    <property type="match status" value="1"/>
</dbReference>
<dbReference type="InterPro" id="IPR013328">
    <property type="entry name" value="6PGD_dom2"/>
</dbReference>
<accession>A0ABU0BHS0</accession>
<dbReference type="InterPro" id="IPR006115">
    <property type="entry name" value="6PGDH_NADP-bd"/>
</dbReference>
<feature type="domain" description="6-phosphogluconate dehydrogenase NADP-binding" evidence="3">
    <location>
        <begin position="11"/>
        <end position="166"/>
    </location>
</feature>
<reference evidence="5 6" key="1">
    <citation type="submission" date="2023-07" db="EMBL/GenBank/DDBJ databases">
        <title>Genomic Encyclopedia of Type Strains, Phase IV (KMG-IV): sequencing the most valuable type-strain genomes for metagenomic binning, comparative biology and taxonomic classification.</title>
        <authorList>
            <person name="Goeker M."/>
        </authorList>
    </citation>
    <scope>NUCLEOTIDE SEQUENCE [LARGE SCALE GENOMIC DNA]</scope>
    <source>
        <strain evidence="5 6">DSM 2457</strain>
    </source>
</reference>
<dbReference type="EMBL" id="JAUSUI010000010">
    <property type="protein sequence ID" value="MDQ0304856.1"/>
    <property type="molecule type" value="Genomic_DNA"/>
</dbReference>
<dbReference type="PANTHER" id="PTHR43060">
    <property type="entry name" value="3-HYDROXYISOBUTYRATE DEHYDROGENASE-LIKE 1, MITOCHONDRIAL-RELATED"/>
    <property type="match status" value="1"/>
</dbReference>
<feature type="domain" description="3-hydroxyisobutyrate dehydrogenase-like NAD-binding" evidence="4">
    <location>
        <begin position="170"/>
        <end position="291"/>
    </location>
</feature>
<evidence type="ECO:0000256" key="1">
    <source>
        <dbReference type="ARBA" id="ARBA00023002"/>
    </source>
</evidence>
<name>A0ABU0BHS0_9HYPH</name>
<dbReference type="Pfam" id="PF14833">
    <property type="entry name" value="NAD_binding_11"/>
    <property type="match status" value="1"/>
</dbReference>
<dbReference type="SUPFAM" id="SSF51735">
    <property type="entry name" value="NAD(P)-binding Rossmann-fold domains"/>
    <property type="match status" value="1"/>
</dbReference>
<dbReference type="InterPro" id="IPR029154">
    <property type="entry name" value="HIBADH-like_NADP-bd"/>
</dbReference>
<keyword evidence="2" id="KW-0520">NAD</keyword>
<dbReference type="Proteomes" id="UP001224682">
    <property type="component" value="Unassembled WGS sequence"/>
</dbReference>
<protein>
    <submittedName>
        <fullName evidence="5">3-hydroxyisobutyrate dehydrogenase-like beta-hydroxyacid dehydrogenase</fullName>
    </submittedName>
</protein>